<dbReference type="PANTHER" id="PTHR45786">
    <property type="entry name" value="DNA BINDING PROTEIN-LIKE"/>
    <property type="match status" value="1"/>
</dbReference>
<feature type="domain" description="Helitron helicase-like" evidence="1">
    <location>
        <begin position="240"/>
        <end position="277"/>
    </location>
</feature>
<keyword evidence="3" id="KW-1185">Reference proteome</keyword>
<name>A0A9N9NQG8_9GLOM</name>
<protein>
    <submittedName>
        <fullName evidence="2">12283_t:CDS:1</fullName>
    </submittedName>
</protein>
<proteinExistence type="predicted"/>
<dbReference type="Proteomes" id="UP000789405">
    <property type="component" value="Unassembled WGS sequence"/>
</dbReference>
<feature type="non-terminal residue" evidence="2">
    <location>
        <position position="436"/>
    </location>
</feature>
<organism evidence="2 3">
    <name type="scientific">Dentiscutata erythropus</name>
    <dbReference type="NCBI Taxonomy" id="1348616"/>
    <lineage>
        <taxon>Eukaryota</taxon>
        <taxon>Fungi</taxon>
        <taxon>Fungi incertae sedis</taxon>
        <taxon>Mucoromycota</taxon>
        <taxon>Glomeromycotina</taxon>
        <taxon>Glomeromycetes</taxon>
        <taxon>Diversisporales</taxon>
        <taxon>Gigasporaceae</taxon>
        <taxon>Dentiscutata</taxon>
    </lineage>
</organism>
<evidence type="ECO:0000313" key="3">
    <source>
        <dbReference type="Proteomes" id="UP000789405"/>
    </source>
</evidence>
<dbReference type="AlphaFoldDB" id="A0A9N9NQG8"/>
<gene>
    <name evidence="2" type="ORF">DERYTH_LOCUS17180</name>
</gene>
<evidence type="ECO:0000259" key="1">
    <source>
        <dbReference type="Pfam" id="PF14214"/>
    </source>
</evidence>
<dbReference type="PANTHER" id="PTHR45786:SF74">
    <property type="entry name" value="ATP-DEPENDENT DNA HELICASE"/>
    <property type="match status" value="1"/>
</dbReference>
<sequence length="436" mass="50494">QREAYRLCTEAELNEQANPRRKAQQAHKPNAACMQKEEKVAGSALAPIFSTCCANGKITLPPINQPPEPLLSLLIREDDIVLYKQNSSLQRISQTYSSYIPLHYVLLFPHRDPGWHPYIFTNNTVYHYNNIVQQFQQYIVDAYTCIEQNCLNYLKYNQKKIHAELYSRLQDALSAHNEIPQTGSQVGHRIVLPFSFVGGPHHIQQLYQDAITIVKQIRKLNLFITMTYNLNWPEIHLALLSALLKDILKNNIFGKSLAYIYVIELQKCGLLHAYMLIILSPNNKPNTTEDYDRIVSAEIPNPHDLPLEYATVIQYMMHEPCEKYNMTTLCMKDSKCSKGYPKPFQAVTNQNENGYHIYRRHFNSHTVKVKEIETYTLHELEDILMQQGKLLKDFSDMPIPTTIYNLANCLLNEELNYNQAMLHVFLNQNLSCLNED</sequence>
<feature type="domain" description="Helitron helicase-like" evidence="1">
    <location>
        <begin position="133"/>
        <end position="239"/>
    </location>
</feature>
<dbReference type="InterPro" id="IPR025476">
    <property type="entry name" value="Helitron_helicase-like"/>
</dbReference>
<accession>A0A9N9NQG8</accession>
<evidence type="ECO:0000313" key="2">
    <source>
        <dbReference type="EMBL" id="CAG8754315.1"/>
    </source>
</evidence>
<dbReference type="EMBL" id="CAJVPY010015900">
    <property type="protein sequence ID" value="CAG8754315.1"/>
    <property type="molecule type" value="Genomic_DNA"/>
</dbReference>
<dbReference type="Pfam" id="PF14214">
    <property type="entry name" value="Helitron_like_N"/>
    <property type="match status" value="2"/>
</dbReference>
<comment type="caution">
    <text evidence="2">The sequence shown here is derived from an EMBL/GenBank/DDBJ whole genome shotgun (WGS) entry which is preliminary data.</text>
</comment>
<reference evidence="2" key="1">
    <citation type="submission" date="2021-06" db="EMBL/GenBank/DDBJ databases">
        <authorList>
            <person name="Kallberg Y."/>
            <person name="Tangrot J."/>
            <person name="Rosling A."/>
        </authorList>
    </citation>
    <scope>NUCLEOTIDE SEQUENCE</scope>
    <source>
        <strain evidence="2">MA453B</strain>
    </source>
</reference>
<dbReference type="OrthoDB" id="2287175at2759"/>